<dbReference type="OrthoDB" id="66881at2759"/>
<keyword evidence="4" id="KW-0521">NADP</keyword>
<dbReference type="InterPro" id="IPR020946">
    <property type="entry name" value="Flavin_mOase-like"/>
</dbReference>
<evidence type="ECO:0000256" key="5">
    <source>
        <dbReference type="ARBA" id="ARBA00023002"/>
    </source>
</evidence>
<dbReference type="SUPFAM" id="SSF51905">
    <property type="entry name" value="FAD/NAD(P)-binding domain"/>
    <property type="match status" value="2"/>
</dbReference>
<comment type="caution">
    <text evidence="6">The sequence shown here is derived from an EMBL/GenBank/DDBJ whole genome shotgun (WGS) entry which is preliminary data.</text>
</comment>
<evidence type="ECO:0000256" key="3">
    <source>
        <dbReference type="ARBA" id="ARBA00022827"/>
    </source>
</evidence>
<evidence type="ECO:0000256" key="2">
    <source>
        <dbReference type="ARBA" id="ARBA00022630"/>
    </source>
</evidence>
<keyword evidence="5" id="KW-0560">Oxidoreductase</keyword>
<sequence length="474" mass="52989">MSRVAIIGAGPSGLAMAKAISLEPNTETKLLTVDVYERNAKAGGLWNYTGFKQHLAPAIPSVDQKLSRETSTKVPAELNDNERFVSAMYKELETNIVKDLMKYKDFPFPEDNETFPTRSNVAEYLQSYAASISTKFVHFKYNSNVISLTKIKGENPHWEIVSEDVTVKNAIPVKQQYDYVILSQGHFDTPYIPDVEGLKNWSEKLPGSITHAKYYNAAADYKDKKVLIIGNGASGIDIATQVYTTASKVIVSSSAPSNMADIKIPGVEEIDRIAKYDFENDRTVITDSGLKLNEIDVVIFCTGYLYTIPFLKSYLDGEKAVLTNGDQIRHVYKQLFYIPDPTLIHAGLGKFVIPFPLAECQAQYVSRVLSGRVKLPSTDEMLKSYQDELKLKGEGKPFHDLKPPKDSGYCNELFDLIEGTTDQGFVAEYWDEKKIELRARTSALKAARLEKIVTHAEALKAKNQPFVLLRGPTN</sequence>
<evidence type="ECO:0000256" key="1">
    <source>
        <dbReference type="ARBA" id="ARBA00009183"/>
    </source>
</evidence>
<evidence type="ECO:0000313" key="7">
    <source>
        <dbReference type="Proteomes" id="UP001165063"/>
    </source>
</evidence>
<accession>A0A9W6YZA8</accession>
<dbReference type="Gene3D" id="3.50.50.60">
    <property type="entry name" value="FAD/NAD(P)-binding domain"/>
    <property type="match status" value="2"/>
</dbReference>
<dbReference type="InterPro" id="IPR050346">
    <property type="entry name" value="FMO-like"/>
</dbReference>
<keyword evidence="3" id="KW-0274">FAD</keyword>
<reference evidence="6" key="1">
    <citation type="submission" date="2023-04" db="EMBL/GenBank/DDBJ databases">
        <title>Ambrosiozyma monospora NBRC 1965.</title>
        <authorList>
            <person name="Ichikawa N."/>
            <person name="Sato H."/>
            <person name="Tonouchi N."/>
        </authorList>
    </citation>
    <scope>NUCLEOTIDE SEQUENCE</scope>
    <source>
        <strain evidence="6">NBRC 1965</strain>
    </source>
</reference>
<dbReference type="GO" id="GO:0050661">
    <property type="term" value="F:NADP binding"/>
    <property type="evidence" value="ECO:0007669"/>
    <property type="project" value="InterPro"/>
</dbReference>
<dbReference type="PRINTS" id="PR00368">
    <property type="entry name" value="FADPNR"/>
</dbReference>
<proteinExistence type="inferred from homology"/>
<name>A0A9W6YZA8_AMBMO</name>
<dbReference type="AlphaFoldDB" id="A0A9W6YZA8"/>
<dbReference type="EMBL" id="BSXU01001682">
    <property type="protein sequence ID" value="GMG29948.1"/>
    <property type="molecule type" value="Genomic_DNA"/>
</dbReference>
<dbReference type="Proteomes" id="UP001165063">
    <property type="component" value="Unassembled WGS sequence"/>
</dbReference>
<dbReference type="GO" id="GO:0004499">
    <property type="term" value="F:N,N-dimethylaniline monooxygenase activity"/>
    <property type="evidence" value="ECO:0007669"/>
    <property type="project" value="InterPro"/>
</dbReference>
<keyword evidence="2" id="KW-0285">Flavoprotein</keyword>
<comment type="similarity">
    <text evidence="1">Belongs to the FMO family.</text>
</comment>
<dbReference type="GO" id="GO:0050660">
    <property type="term" value="F:flavin adenine dinucleotide binding"/>
    <property type="evidence" value="ECO:0007669"/>
    <property type="project" value="InterPro"/>
</dbReference>
<dbReference type="PANTHER" id="PTHR23023">
    <property type="entry name" value="DIMETHYLANILINE MONOOXYGENASE"/>
    <property type="match status" value="1"/>
</dbReference>
<dbReference type="Pfam" id="PF00743">
    <property type="entry name" value="FMO-like"/>
    <property type="match status" value="2"/>
</dbReference>
<dbReference type="PIRSF" id="PIRSF000332">
    <property type="entry name" value="FMO"/>
    <property type="match status" value="1"/>
</dbReference>
<protein>
    <submittedName>
        <fullName evidence="6">Unnamed protein product</fullName>
    </submittedName>
</protein>
<dbReference type="InterPro" id="IPR000960">
    <property type="entry name" value="Flavin_mOase"/>
</dbReference>
<evidence type="ECO:0000256" key="4">
    <source>
        <dbReference type="ARBA" id="ARBA00022857"/>
    </source>
</evidence>
<dbReference type="InterPro" id="IPR036188">
    <property type="entry name" value="FAD/NAD-bd_sf"/>
</dbReference>
<gene>
    <name evidence="6" type="ORF">Amon01_000379900</name>
</gene>
<evidence type="ECO:0000313" key="6">
    <source>
        <dbReference type="EMBL" id="GMG29948.1"/>
    </source>
</evidence>
<keyword evidence="7" id="KW-1185">Reference proteome</keyword>
<organism evidence="6 7">
    <name type="scientific">Ambrosiozyma monospora</name>
    <name type="common">Yeast</name>
    <name type="synonym">Endomycopsis monosporus</name>
    <dbReference type="NCBI Taxonomy" id="43982"/>
    <lineage>
        <taxon>Eukaryota</taxon>
        <taxon>Fungi</taxon>
        <taxon>Dikarya</taxon>
        <taxon>Ascomycota</taxon>
        <taxon>Saccharomycotina</taxon>
        <taxon>Pichiomycetes</taxon>
        <taxon>Pichiales</taxon>
        <taxon>Pichiaceae</taxon>
        <taxon>Ambrosiozyma</taxon>
    </lineage>
</organism>